<comment type="subcellular location">
    <subcellularLocation>
        <location evidence="1">Cytoplasm</location>
    </subcellularLocation>
</comment>
<dbReference type="InterPro" id="IPR051321">
    <property type="entry name" value="PHA/PHB_synthase"/>
</dbReference>
<dbReference type="PANTHER" id="PTHR36837:SF5">
    <property type="entry name" value="POLY-3-HYDROXYBUTYRATE SYNTHASE"/>
    <property type="match status" value="1"/>
</dbReference>
<dbReference type="InterPro" id="IPR010963">
    <property type="entry name" value="PHA_synth_I"/>
</dbReference>
<reference evidence="7" key="1">
    <citation type="submission" date="2018-10" db="EMBL/GenBank/DDBJ databases">
        <title>Iterative Subtractive Binning of Freshwater Chronoseries Metagenomes Recovers Nearly Complete Genomes from over Four Hundred Novel Species.</title>
        <authorList>
            <person name="Rodriguez-R L.M."/>
            <person name="Tsementzi D."/>
            <person name="Luo C."/>
            <person name="Konstantinidis K.T."/>
        </authorList>
    </citation>
    <scope>NUCLEOTIDE SEQUENCE</scope>
    <source>
        <strain evidence="6">WB7_6_001</strain>
        <strain evidence="7">WB8_1A_003</strain>
    </source>
</reference>
<organism evidence="7 8">
    <name type="scientific">Candidatus Fonsibacter lacus</name>
    <dbReference type="NCBI Taxonomy" id="2576439"/>
    <lineage>
        <taxon>Bacteria</taxon>
        <taxon>Pseudomonadati</taxon>
        <taxon>Pseudomonadota</taxon>
        <taxon>Alphaproteobacteria</taxon>
        <taxon>Candidatus Pelagibacterales</taxon>
        <taxon>Candidatus Pelagibacterales incertae sedis</taxon>
        <taxon>Candidatus Fonsibacter</taxon>
    </lineage>
</organism>
<evidence type="ECO:0000256" key="4">
    <source>
        <dbReference type="ARBA" id="ARBA00023315"/>
    </source>
</evidence>
<dbReference type="InterPro" id="IPR029058">
    <property type="entry name" value="AB_hydrolase_fold"/>
</dbReference>
<gene>
    <name evidence="7" type="primary">phaC</name>
    <name evidence="6" type="ORF">EBV32_04625</name>
    <name evidence="7" type="ORF">EBX29_01825</name>
</gene>
<sequence length="621" mass="71483">MTKKDKDKQPDKINFEDLSGVFENNLKIYNQYVESFKNLGSNQNPFAAFSANTKNNSNFTVNDLSNLIAPTMTKMMESFKNFQTGIQQNPNIYFDQLNKWVSQIANLNFYFVTRASGGMANPVVFEEKADKRFSNEEWKSNLFFDFIKQFYLISANFLNNLIENVEFKDPKDKRLMQFYLKQLNSALSPSNFAFTNPEVLKKTVDEKGNNLAKGYENYKKDYEKHPNKLFIQQSKAGEFEIGKNLATTKGKVIFKNNLFELIQYDCTTDQQYAKPMLVIPPFINKYYIMDLNEKKSMMKYLVDKKFNTFLISWKNPDASSRNISFKEYIEDGVLEALRVTCEKTGSNAANIASYCVGGTLASLALAYLKVVPNKYKISSATYFASLIDFEDPGELGIFITDEQITSIEQQMKKTGYFDGKDMAAAFNFLRPADLYWNYVVNNYLLGNEPTAFDMLHWNSDSTRLPEKMHSEYLRCMYLNNLVVKNKYKIGDVEIDLSKIETPIFSVATTEDHIAPWRSVYQGLNAYNSHINFVLANSGHIAGIIQGTENKPGKLHFYTKKFEKGKTQDEWFNSAKKVDGSWWPIWISWLAVNSGEFKKPSELNAKNFEVLYEAPGQYVKQS</sequence>
<keyword evidence="3" id="KW-0808">Transferase</keyword>
<accession>A0A966HJX1</accession>
<keyword evidence="2" id="KW-0963">Cytoplasm</keyword>
<dbReference type="PANTHER" id="PTHR36837">
    <property type="entry name" value="POLY(3-HYDROXYALKANOATE) POLYMERASE SUBUNIT PHAC"/>
    <property type="match status" value="1"/>
</dbReference>
<dbReference type="InterPro" id="IPR010941">
    <property type="entry name" value="PhaC_N"/>
</dbReference>
<comment type="caution">
    <text evidence="7">The sequence shown here is derived from an EMBL/GenBank/DDBJ whole genome shotgun (WGS) entry which is preliminary data.</text>
</comment>
<evidence type="ECO:0000313" key="6">
    <source>
        <dbReference type="EMBL" id="NBN88351.1"/>
    </source>
</evidence>
<name>A0A966HJX1_9PROT</name>
<dbReference type="Pfam" id="PF07167">
    <property type="entry name" value="PhaC_N"/>
    <property type="match status" value="1"/>
</dbReference>
<dbReference type="EMBL" id="RGET01000099">
    <property type="protein sequence ID" value="NBN88351.1"/>
    <property type="molecule type" value="Genomic_DNA"/>
</dbReference>
<dbReference type="AlphaFoldDB" id="A0A966HJX1"/>
<evidence type="ECO:0000256" key="2">
    <source>
        <dbReference type="ARBA" id="ARBA00022490"/>
    </source>
</evidence>
<dbReference type="GO" id="GO:0005737">
    <property type="term" value="C:cytoplasm"/>
    <property type="evidence" value="ECO:0007669"/>
    <property type="project" value="UniProtKB-SubCell"/>
</dbReference>
<dbReference type="GO" id="GO:0016746">
    <property type="term" value="F:acyltransferase activity"/>
    <property type="evidence" value="ECO:0007669"/>
    <property type="project" value="UniProtKB-KW"/>
</dbReference>
<dbReference type="NCBIfam" id="TIGR01838">
    <property type="entry name" value="PHA_synth_I"/>
    <property type="match status" value="1"/>
</dbReference>
<feature type="domain" description="Poly-beta-hydroxybutyrate polymerase N-terminal" evidence="5">
    <location>
        <begin position="130"/>
        <end position="301"/>
    </location>
</feature>
<evidence type="ECO:0000313" key="7">
    <source>
        <dbReference type="EMBL" id="NCU50500.1"/>
    </source>
</evidence>
<dbReference type="EMBL" id="RGMI01000061">
    <property type="protein sequence ID" value="NCU50500.1"/>
    <property type="molecule type" value="Genomic_DNA"/>
</dbReference>
<evidence type="ECO:0000259" key="5">
    <source>
        <dbReference type="Pfam" id="PF07167"/>
    </source>
</evidence>
<dbReference type="Gene3D" id="3.40.50.1820">
    <property type="entry name" value="alpha/beta hydrolase"/>
    <property type="match status" value="1"/>
</dbReference>
<dbReference type="Proteomes" id="UP000699985">
    <property type="component" value="Unassembled WGS sequence"/>
</dbReference>
<evidence type="ECO:0000256" key="3">
    <source>
        <dbReference type="ARBA" id="ARBA00022679"/>
    </source>
</evidence>
<dbReference type="SUPFAM" id="SSF53474">
    <property type="entry name" value="alpha/beta-Hydrolases"/>
    <property type="match status" value="1"/>
</dbReference>
<protein>
    <submittedName>
        <fullName evidence="7">Class I poly(R)-hydroxyalkanoic acid synthase</fullName>
    </submittedName>
</protein>
<evidence type="ECO:0000256" key="1">
    <source>
        <dbReference type="ARBA" id="ARBA00004496"/>
    </source>
</evidence>
<keyword evidence="4" id="KW-0012">Acyltransferase</keyword>
<proteinExistence type="predicted"/>
<dbReference type="GO" id="GO:0042619">
    <property type="term" value="P:poly-hydroxybutyrate biosynthetic process"/>
    <property type="evidence" value="ECO:0007669"/>
    <property type="project" value="InterPro"/>
</dbReference>
<evidence type="ECO:0000313" key="8">
    <source>
        <dbReference type="Proteomes" id="UP000699985"/>
    </source>
</evidence>
<dbReference type="Proteomes" id="UP000713222">
    <property type="component" value="Unassembled WGS sequence"/>
</dbReference>